<protein>
    <recommendedName>
        <fullName evidence="4 5">Small ribosomal subunit protein uS11</fullName>
    </recommendedName>
</protein>
<evidence type="ECO:0000256" key="5">
    <source>
        <dbReference type="HAMAP-Rule" id="MF_01310"/>
    </source>
</evidence>
<dbReference type="Gene3D" id="3.30.420.80">
    <property type="entry name" value="Ribosomal protein S11"/>
    <property type="match status" value="1"/>
</dbReference>
<evidence type="ECO:0000256" key="1">
    <source>
        <dbReference type="ARBA" id="ARBA00006194"/>
    </source>
</evidence>
<comment type="similarity">
    <text evidence="1 5 6">Belongs to the universal ribosomal protein uS11 family.</text>
</comment>
<comment type="function">
    <text evidence="5">Located on the platform of the 30S subunit, it bridges several disparate RNA helices of the 16S rRNA. Forms part of the Shine-Dalgarno cleft in the 70S ribosome.</text>
</comment>
<dbReference type="AlphaFoldDB" id="A0A2H0XGW4"/>
<keyword evidence="5" id="KW-0694">RNA-binding</keyword>
<dbReference type="InterPro" id="IPR001971">
    <property type="entry name" value="Ribosomal_uS11"/>
</dbReference>
<dbReference type="GO" id="GO:1990904">
    <property type="term" value="C:ribonucleoprotein complex"/>
    <property type="evidence" value="ECO:0007669"/>
    <property type="project" value="UniProtKB-KW"/>
</dbReference>
<keyword evidence="3 5" id="KW-0687">Ribonucleoprotein</keyword>
<evidence type="ECO:0000256" key="4">
    <source>
        <dbReference type="ARBA" id="ARBA00035160"/>
    </source>
</evidence>
<dbReference type="NCBIfam" id="NF003698">
    <property type="entry name" value="PRK05309.1"/>
    <property type="match status" value="1"/>
</dbReference>
<dbReference type="GO" id="GO:0019843">
    <property type="term" value="F:rRNA binding"/>
    <property type="evidence" value="ECO:0007669"/>
    <property type="project" value="UniProtKB-UniRule"/>
</dbReference>
<dbReference type="InterPro" id="IPR036967">
    <property type="entry name" value="Ribosomal_uS11_sf"/>
</dbReference>
<evidence type="ECO:0000256" key="2">
    <source>
        <dbReference type="ARBA" id="ARBA00022980"/>
    </source>
</evidence>
<dbReference type="Pfam" id="PF00411">
    <property type="entry name" value="Ribosomal_S11"/>
    <property type="match status" value="1"/>
</dbReference>
<dbReference type="EMBL" id="PEYT01000004">
    <property type="protein sequence ID" value="PIS23378.1"/>
    <property type="molecule type" value="Genomic_DNA"/>
</dbReference>
<keyword evidence="5" id="KW-0699">rRNA-binding</keyword>
<gene>
    <name evidence="5" type="primary">rpsK</name>
    <name evidence="7" type="ORF">COT49_00830</name>
</gene>
<comment type="subunit">
    <text evidence="5">Part of the 30S ribosomal subunit. Interacts with proteins S7 and S18. Binds to IF-3.</text>
</comment>
<keyword evidence="2 5" id="KW-0689">Ribosomal protein</keyword>
<evidence type="ECO:0000313" key="8">
    <source>
        <dbReference type="Proteomes" id="UP000230340"/>
    </source>
</evidence>
<dbReference type="SUPFAM" id="SSF53137">
    <property type="entry name" value="Translational machinery components"/>
    <property type="match status" value="1"/>
</dbReference>
<accession>A0A2H0XGW4</accession>
<dbReference type="GO" id="GO:0006412">
    <property type="term" value="P:translation"/>
    <property type="evidence" value="ECO:0007669"/>
    <property type="project" value="UniProtKB-UniRule"/>
</dbReference>
<dbReference type="PROSITE" id="PS00054">
    <property type="entry name" value="RIBOSOMAL_S11"/>
    <property type="match status" value="1"/>
</dbReference>
<dbReference type="GO" id="GO:0003735">
    <property type="term" value="F:structural constituent of ribosome"/>
    <property type="evidence" value="ECO:0007669"/>
    <property type="project" value="InterPro"/>
</dbReference>
<dbReference type="InterPro" id="IPR018102">
    <property type="entry name" value="Ribosomal_uS11_CS"/>
</dbReference>
<organism evidence="7 8">
    <name type="scientific">candidate division WWE3 bacterium CG08_land_8_20_14_0_20_40_13</name>
    <dbReference type="NCBI Taxonomy" id="1975084"/>
    <lineage>
        <taxon>Bacteria</taxon>
        <taxon>Katanobacteria</taxon>
    </lineage>
</organism>
<dbReference type="PIRSF" id="PIRSF002131">
    <property type="entry name" value="Ribosomal_S11"/>
    <property type="match status" value="1"/>
</dbReference>
<evidence type="ECO:0000256" key="6">
    <source>
        <dbReference type="RuleBase" id="RU003629"/>
    </source>
</evidence>
<sequence length="121" mass="12833">MPKEKKILETARINVFAGFNNIIITVSDPSGDVICWGSSGGSKFKGARKSTPYAAGVVGFDVGKKAYDMGVRTASVIVKGPGSGRITAIKSLRTAGINLSSIADMTPIPHNGCRPRKRRRV</sequence>
<comment type="caution">
    <text evidence="7">The sequence shown here is derived from an EMBL/GenBank/DDBJ whole genome shotgun (WGS) entry which is preliminary data.</text>
</comment>
<proteinExistence type="inferred from homology"/>
<name>A0A2H0XGW4_UNCKA</name>
<dbReference type="GO" id="GO:0005840">
    <property type="term" value="C:ribosome"/>
    <property type="evidence" value="ECO:0007669"/>
    <property type="project" value="UniProtKB-KW"/>
</dbReference>
<dbReference type="PANTHER" id="PTHR11759">
    <property type="entry name" value="40S RIBOSOMAL PROTEIN S14/30S RIBOSOMAL PROTEIN S11"/>
    <property type="match status" value="1"/>
</dbReference>
<evidence type="ECO:0000256" key="3">
    <source>
        <dbReference type="ARBA" id="ARBA00023274"/>
    </source>
</evidence>
<reference evidence="8" key="1">
    <citation type="submission" date="2017-09" db="EMBL/GenBank/DDBJ databases">
        <title>Depth-based differentiation of microbial function through sediment-hosted aquifers and enrichment of novel symbionts in the deep terrestrial subsurface.</title>
        <authorList>
            <person name="Probst A.J."/>
            <person name="Ladd B."/>
            <person name="Jarett J.K."/>
            <person name="Geller-Mcgrath D.E."/>
            <person name="Sieber C.M.K."/>
            <person name="Emerson J.B."/>
            <person name="Anantharaman K."/>
            <person name="Thomas B.C."/>
            <person name="Malmstrom R."/>
            <person name="Stieglmeier M."/>
            <person name="Klingl A."/>
            <person name="Woyke T."/>
            <person name="Ryan C.M."/>
            <person name="Banfield J.F."/>
        </authorList>
    </citation>
    <scope>NUCLEOTIDE SEQUENCE [LARGE SCALE GENOMIC DNA]</scope>
</reference>
<evidence type="ECO:0000313" key="7">
    <source>
        <dbReference type="EMBL" id="PIS23378.1"/>
    </source>
</evidence>
<dbReference type="HAMAP" id="MF_01310">
    <property type="entry name" value="Ribosomal_uS11"/>
    <property type="match status" value="1"/>
</dbReference>
<dbReference type="Proteomes" id="UP000230340">
    <property type="component" value="Unassembled WGS sequence"/>
</dbReference>